<comment type="caution">
    <text evidence="2">The sequence shown here is derived from an EMBL/GenBank/DDBJ whole genome shotgun (WGS) entry which is preliminary data.</text>
</comment>
<dbReference type="Proteomes" id="UP001208567">
    <property type="component" value="Unassembled WGS sequence"/>
</dbReference>
<dbReference type="EMBL" id="BRXR01000001">
    <property type="protein sequence ID" value="GLC31055.1"/>
    <property type="molecule type" value="Genomic_DNA"/>
</dbReference>
<dbReference type="RefSeq" id="WP_264850334.1">
    <property type="nucleotide sequence ID" value="NZ_BRXR01000001.1"/>
</dbReference>
<evidence type="ECO:0000313" key="3">
    <source>
        <dbReference type="Proteomes" id="UP001208567"/>
    </source>
</evidence>
<dbReference type="InterPro" id="IPR016181">
    <property type="entry name" value="Acyl_CoA_acyltransferase"/>
</dbReference>
<organism evidence="2 3">
    <name type="scientific">Clostridium omnivorum</name>
    <dbReference type="NCBI Taxonomy" id="1604902"/>
    <lineage>
        <taxon>Bacteria</taxon>
        <taxon>Bacillati</taxon>
        <taxon>Bacillota</taxon>
        <taxon>Clostridia</taxon>
        <taxon>Eubacteriales</taxon>
        <taxon>Clostridiaceae</taxon>
        <taxon>Clostridium</taxon>
    </lineage>
</organism>
<dbReference type="CDD" id="cd04301">
    <property type="entry name" value="NAT_SF"/>
    <property type="match status" value="1"/>
</dbReference>
<proteinExistence type="predicted"/>
<evidence type="ECO:0000259" key="1">
    <source>
        <dbReference type="PROSITE" id="PS51186"/>
    </source>
</evidence>
<dbReference type="Pfam" id="PF13302">
    <property type="entry name" value="Acetyltransf_3"/>
    <property type="match status" value="1"/>
</dbReference>
<reference evidence="2 3" key="1">
    <citation type="journal article" date="2024" name="Int. J. Syst. Evol. Microbiol.">
        <title>Clostridium omnivorum sp. nov., isolated from anoxic soil under the treatment of reductive soil disinfestation.</title>
        <authorList>
            <person name="Ueki A."/>
            <person name="Tonouchi A."/>
            <person name="Kaku N."/>
            <person name="Honma S."/>
            <person name="Ueki K."/>
        </authorList>
    </citation>
    <scope>NUCLEOTIDE SEQUENCE [LARGE SCALE GENOMIC DNA]</scope>
    <source>
        <strain evidence="2 3">E14</strain>
    </source>
</reference>
<feature type="domain" description="N-acetyltransferase" evidence="1">
    <location>
        <begin position="20"/>
        <end position="177"/>
    </location>
</feature>
<dbReference type="Gene3D" id="3.40.630.30">
    <property type="match status" value="1"/>
</dbReference>
<gene>
    <name evidence="2" type="ORF">bsdE14_24650</name>
</gene>
<accession>A0ABQ5N7B7</accession>
<protein>
    <submittedName>
        <fullName evidence="2">N-acetyltransferase</fullName>
    </submittedName>
</protein>
<dbReference type="PANTHER" id="PTHR43415:SF5">
    <property type="entry name" value="ACETYLTRANSFERASE"/>
    <property type="match status" value="1"/>
</dbReference>
<evidence type="ECO:0000313" key="2">
    <source>
        <dbReference type="EMBL" id="GLC31055.1"/>
    </source>
</evidence>
<dbReference type="SUPFAM" id="SSF55729">
    <property type="entry name" value="Acyl-CoA N-acyltransferases (Nat)"/>
    <property type="match status" value="1"/>
</dbReference>
<sequence>MISTNLLKGKKVKLTSINEKDIKSITKWYSDIDFLRFFDTAPALPKTEVQLGQWIKSVQDSYNSVAFAIRPIEEEEIVGYIELDKISWIHGVATVGIGIGTSEHRGKGFAKEALKLLMELAFNELNLHRLQLNVFNYNERAIMLYESLGFKREGTYREFIHRDGRRWDMYLYGILRDEWILSKEEF</sequence>
<name>A0ABQ5N7B7_9CLOT</name>
<dbReference type="InterPro" id="IPR000182">
    <property type="entry name" value="GNAT_dom"/>
</dbReference>
<dbReference type="PROSITE" id="PS51186">
    <property type="entry name" value="GNAT"/>
    <property type="match status" value="1"/>
</dbReference>
<dbReference type="PANTHER" id="PTHR43415">
    <property type="entry name" value="SPERMIDINE N(1)-ACETYLTRANSFERASE"/>
    <property type="match status" value="1"/>
</dbReference>
<keyword evidence="3" id="KW-1185">Reference proteome</keyword>